<gene>
    <name evidence="1" type="ORF">E2C01_096421</name>
</gene>
<dbReference type="EMBL" id="VSRR010124943">
    <property type="protein sequence ID" value="MPD00916.1"/>
    <property type="molecule type" value="Genomic_DNA"/>
</dbReference>
<dbReference type="AlphaFoldDB" id="A0A5B7K1Z3"/>
<keyword evidence="2" id="KW-1185">Reference proteome</keyword>
<sequence length="71" mass="8154">MCSFIHLFTQTQYKFRSHKVTVSCLLSGERVIECVRRLLSCSCRTPGAEVRQVRAYLTWRVGSCLRTSPEA</sequence>
<comment type="caution">
    <text evidence="1">The sequence shown here is derived from an EMBL/GenBank/DDBJ whole genome shotgun (WGS) entry which is preliminary data.</text>
</comment>
<name>A0A5B7K1Z3_PORTR</name>
<organism evidence="1 2">
    <name type="scientific">Portunus trituberculatus</name>
    <name type="common">Swimming crab</name>
    <name type="synonym">Neptunus trituberculatus</name>
    <dbReference type="NCBI Taxonomy" id="210409"/>
    <lineage>
        <taxon>Eukaryota</taxon>
        <taxon>Metazoa</taxon>
        <taxon>Ecdysozoa</taxon>
        <taxon>Arthropoda</taxon>
        <taxon>Crustacea</taxon>
        <taxon>Multicrustacea</taxon>
        <taxon>Malacostraca</taxon>
        <taxon>Eumalacostraca</taxon>
        <taxon>Eucarida</taxon>
        <taxon>Decapoda</taxon>
        <taxon>Pleocyemata</taxon>
        <taxon>Brachyura</taxon>
        <taxon>Eubrachyura</taxon>
        <taxon>Portunoidea</taxon>
        <taxon>Portunidae</taxon>
        <taxon>Portuninae</taxon>
        <taxon>Portunus</taxon>
    </lineage>
</organism>
<accession>A0A5B7K1Z3</accession>
<proteinExistence type="predicted"/>
<dbReference type="Proteomes" id="UP000324222">
    <property type="component" value="Unassembled WGS sequence"/>
</dbReference>
<reference evidence="1 2" key="1">
    <citation type="submission" date="2019-05" db="EMBL/GenBank/DDBJ databases">
        <title>Another draft genome of Portunus trituberculatus and its Hox gene families provides insights of decapod evolution.</title>
        <authorList>
            <person name="Jeong J.-H."/>
            <person name="Song I."/>
            <person name="Kim S."/>
            <person name="Choi T."/>
            <person name="Kim D."/>
            <person name="Ryu S."/>
            <person name="Kim W."/>
        </authorList>
    </citation>
    <scope>NUCLEOTIDE SEQUENCE [LARGE SCALE GENOMIC DNA]</scope>
    <source>
        <tissue evidence="1">Muscle</tissue>
    </source>
</reference>
<evidence type="ECO:0000313" key="2">
    <source>
        <dbReference type="Proteomes" id="UP000324222"/>
    </source>
</evidence>
<protein>
    <submittedName>
        <fullName evidence="1">Uncharacterized protein</fullName>
    </submittedName>
</protein>
<evidence type="ECO:0000313" key="1">
    <source>
        <dbReference type="EMBL" id="MPD00916.1"/>
    </source>
</evidence>